<organism evidence="2">
    <name type="scientific">hydrothermal vent metagenome</name>
    <dbReference type="NCBI Taxonomy" id="652676"/>
    <lineage>
        <taxon>unclassified sequences</taxon>
        <taxon>metagenomes</taxon>
        <taxon>ecological metagenomes</taxon>
    </lineage>
</organism>
<feature type="domain" description="Imm33-like" evidence="1">
    <location>
        <begin position="97"/>
        <end position="194"/>
    </location>
</feature>
<dbReference type="EMBL" id="UOFL01000176">
    <property type="protein sequence ID" value="VAW79575.1"/>
    <property type="molecule type" value="Genomic_DNA"/>
</dbReference>
<name>A0A3B0YF99_9ZZZZ</name>
<dbReference type="Pfam" id="PF24719">
    <property type="entry name" value="Imm33-like"/>
    <property type="match status" value="1"/>
</dbReference>
<protein>
    <recommendedName>
        <fullName evidence="1">Imm33-like domain-containing protein</fullName>
    </recommendedName>
</protein>
<sequence>MTINYREVHGKNIKSYSFEVGENCPELLINWFTEWFDNFVNKGDQFNQDQLVQYGWSYLKCNIQDSHMQLLAPDFMSLPIQWQSDITTCLFFLMEHKYVPESYNLDLDMPSLQDTAVVIKGFEEEPIIMFRMKNEDGLESDSGWTMNSLAEDADNNDPDNLEVVSLYELVLSAPHILRFLSMPVGTQIVFKESSASVFLNNEPLLPKKDSYMDKNNRAGV</sequence>
<gene>
    <name evidence="2" type="ORF">MNBD_GAMMA12-2302</name>
</gene>
<evidence type="ECO:0000313" key="2">
    <source>
        <dbReference type="EMBL" id="VAW79575.1"/>
    </source>
</evidence>
<accession>A0A3B0YF99</accession>
<dbReference type="AlphaFoldDB" id="A0A3B0YF99"/>
<evidence type="ECO:0000259" key="1">
    <source>
        <dbReference type="Pfam" id="PF24719"/>
    </source>
</evidence>
<dbReference type="InterPro" id="IPR056509">
    <property type="entry name" value="Imm33-like"/>
</dbReference>
<reference evidence="2" key="1">
    <citation type="submission" date="2018-06" db="EMBL/GenBank/DDBJ databases">
        <authorList>
            <person name="Zhirakovskaya E."/>
        </authorList>
    </citation>
    <scope>NUCLEOTIDE SEQUENCE</scope>
</reference>
<proteinExistence type="predicted"/>